<evidence type="ECO:0000313" key="3">
    <source>
        <dbReference type="Proteomes" id="UP000199031"/>
    </source>
</evidence>
<dbReference type="OrthoDB" id="9789501at2"/>
<evidence type="ECO:0000313" key="2">
    <source>
        <dbReference type="EMBL" id="SFQ36615.1"/>
    </source>
</evidence>
<name>A0A1I5XXG8_9BACT</name>
<dbReference type="SMART" id="SM00953">
    <property type="entry name" value="RES"/>
    <property type="match status" value="1"/>
</dbReference>
<sequence length="149" mass="17253">MIVYRITLAKWVGHLTASGRAARWNSNGYFMLYSASTRALACLENMVHRRSIGTDDLFRVTLIEIPDNLKIKKIDKRTLPANWQEYINYTSCQSIGDAWLKGNETAVLQVPSAIITEEHNYLINPQHPDFTRIKVHSIERFTFDERLLK</sequence>
<proteinExistence type="predicted"/>
<reference evidence="2 3" key="1">
    <citation type="submission" date="2016-10" db="EMBL/GenBank/DDBJ databases">
        <authorList>
            <person name="de Groot N.N."/>
        </authorList>
    </citation>
    <scope>NUCLEOTIDE SEQUENCE [LARGE SCALE GENOMIC DNA]</scope>
    <source>
        <strain evidence="2 3">DSM 28286</strain>
    </source>
</reference>
<keyword evidence="3" id="KW-1185">Reference proteome</keyword>
<dbReference type="AlphaFoldDB" id="A0A1I5XXG8"/>
<evidence type="ECO:0000259" key="1">
    <source>
        <dbReference type="SMART" id="SM00953"/>
    </source>
</evidence>
<dbReference type="Pfam" id="PF08808">
    <property type="entry name" value="RES"/>
    <property type="match status" value="1"/>
</dbReference>
<dbReference type="InterPro" id="IPR014914">
    <property type="entry name" value="RES_dom"/>
</dbReference>
<dbReference type="Proteomes" id="UP000199031">
    <property type="component" value="Unassembled WGS sequence"/>
</dbReference>
<dbReference type="EMBL" id="FOXQ01000010">
    <property type="protein sequence ID" value="SFQ36615.1"/>
    <property type="molecule type" value="Genomic_DNA"/>
</dbReference>
<dbReference type="RefSeq" id="WP_090660327.1">
    <property type="nucleotide sequence ID" value="NZ_FOXQ01000010.1"/>
</dbReference>
<accession>A0A1I5XXG8</accession>
<protein>
    <submittedName>
        <fullName evidence="2">RES domain-containing protein</fullName>
    </submittedName>
</protein>
<feature type="domain" description="RES" evidence="1">
    <location>
        <begin position="11"/>
        <end position="137"/>
    </location>
</feature>
<dbReference type="STRING" id="1465490.SAMN05444277_1104"/>
<organism evidence="2 3">
    <name type="scientific">Parafilimonas terrae</name>
    <dbReference type="NCBI Taxonomy" id="1465490"/>
    <lineage>
        <taxon>Bacteria</taxon>
        <taxon>Pseudomonadati</taxon>
        <taxon>Bacteroidota</taxon>
        <taxon>Chitinophagia</taxon>
        <taxon>Chitinophagales</taxon>
        <taxon>Chitinophagaceae</taxon>
        <taxon>Parafilimonas</taxon>
    </lineage>
</organism>
<gene>
    <name evidence="2" type="ORF">SAMN05444277_1104</name>
</gene>